<dbReference type="AlphaFoldDB" id="A0A7S3PVX0"/>
<evidence type="ECO:0000256" key="1">
    <source>
        <dbReference type="SAM" id="MobiDB-lite"/>
    </source>
</evidence>
<organism evidence="2">
    <name type="scientific">Chaetoceros debilis</name>
    <dbReference type="NCBI Taxonomy" id="122233"/>
    <lineage>
        <taxon>Eukaryota</taxon>
        <taxon>Sar</taxon>
        <taxon>Stramenopiles</taxon>
        <taxon>Ochrophyta</taxon>
        <taxon>Bacillariophyta</taxon>
        <taxon>Coscinodiscophyceae</taxon>
        <taxon>Chaetocerotophycidae</taxon>
        <taxon>Chaetocerotales</taxon>
        <taxon>Chaetocerotaceae</taxon>
        <taxon>Chaetoceros</taxon>
    </lineage>
</organism>
<sequence length="385" mass="45180">MQVQTGRVLVPTLVLPLNLCNITPQSEFISQKPHTRSQKSNESTTNSGDQIKEPRSIYSSNGVIKNASCTPSIQSESITSTFLSVDCNSSLRSNDELILDKDASCIKRDKKKENEMMNARASVESVRFEQKRHSICIALSALSISVDPGPGKTILRRTRVDGLNRGRLTLSKNLRRRSEIHGPITADNLQIEKRKMIHDAVCDWNNRKYFGRAFTAIMRVMEESRCRRATLRYVFNLWGKWYRIRYPRRVPRYDQEKVDLFSSQRLSRPAFVRWHRRARVFAEANRRYQAKYTQLATECLYFWQKESKHRKTIRKHAIHNWIHFKNEVVCKPFQKWHTLVVEKRCHREHLIHSHNILLERRTIQCTFGNWKWLVLYGRPAPASSS</sequence>
<evidence type="ECO:0000313" key="2">
    <source>
        <dbReference type="EMBL" id="CAE0457039.1"/>
    </source>
</evidence>
<proteinExistence type="predicted"/>
<protein>
    <recommendedName>
        <fullName evidence="3">Sfi1 spindle body domain-containing protein</fullName>
    </recommendedName>
</protein>
<accession>A0A7S3PVX0</accession>
<feature type="compositionally biased region" description="Polar residues" evidence="1">
    <location>
        <begin position="38"/>
        <end position="49"/>
    </location>
</feature>
<feature type="region of interest" description="Disordered" evidence="1">
    <location>
        <begin position="30"/>
        <end position="55"/>
    </location>
</feature>
<reference evidence="2" key="1">
    <citation type="submission" date="2021-01" db="EMBL/GenBank/DDBJ databases">
        <authorList>
            <person name="Corre E."/>
            <person name="Pelletier E."/>
            <person name="Niang G."/>
            <person name="Scheremetjew M."/>
            <person name="Finn R."/>
            <person name="Kale V."/>
            <person name="Holt S."/>
            <person name="Cochrane G."/>
            <person name="Meng A."/>
            <person name="Brown T."/>
            <person name="Cohen L."/>
        </authorList>
    </citation>
    <scope>NUCLEOTIDE SEQUENCE</scope>
    <source>
        <strain evidence="2">MM31A-1</strain>
    </source>
</reference>
<evidence type="ECO:0008006" key="3">
    <source>
        <dbReference type="Google" id="ProtNLM"/>
    </source>
</evidence>
<name>A0A7S3PVX0_9STRA</name>
<dbReference type="EMBL" id="HBIO01002664">
    <property type="protein sequence ID" value="CAE0457039.1"/>
    <property type="molecule type" value="Transcribed_RNA"/>
</dbReference>
<gene>
    <name evidence="2" type="ORF">CDEB00056_LOCUS1880</name>
</gene>